<name>A0AAD5RQH0_9PEZI</name>
<dbReference type="InterPro" id="IPR019734">
    <property type="entry name" value="TPR_rpt"/>
</dbReference>
<sequence>MGSREKNAAGFSPPHPAPPAPPSNNANGSETNPGTHNADLNISPEAAKRQRGQFQAVLDKARKEHRLSKEQGHLDFFKQPPMSNVGELLAVIGLKNQKFEAFRAKNHRIYSVMRSTLTPIEVVGGIIAGAAEEVFSPAQILFSSVMFFVTAARGVSEAYDSIISLMEQLGFFTKRLNQYIRIELEPDTVDLLGQIMAVLFEVIVISANAISKGRAKAFVQNLFGGDDAVQDAVGRLETLFGFERGQIIAEIMKNMGDLKDSVRDGFQDTHDTLEKVQMNQGRLIEDLSRLEQSLQTLRKDESLHGDKLHDILHPSVYPYDLLSRFKKTMATNTGLWVMDEAVMSSWLCSEWPFLLMYGAAGVGKSYLSTRIINDFGKLFLESGDSRTGRNSLAYFFFRNDNPETRSPLQALWDIAGQLAEDDVYYSKVLLESISSSDDIKTIASAFRKLILEPMRQDVRQRKIFLLFDGLDEAPWEEVQELLFNMKDLSNLNIQILLTARPELQDPITQVFDEGEGVGDKLHYLHVTAEKNKRDVQTFIEESITKARNIRRAPRKFQEKIIKGISKRAGGVFIMAALMVADVTNVHMKRPDTIENSLKEYPSSVTDLLRNVMQRVCKTLSADMVEDLRECLIWVSLAEETLTLGQVEAIMTLKLGCKPWGLEHDLRASYSSFFTLDRDDGWSTSDLLDRREQAHANRDASPGRSPIPDDLNFQSNPDQTDVVFFHASLGDFFRSDASTHIEVDGHQQIVGFDENTALIHIALTCLRVFAEPGFCTEDTARLQVYAARHWQRHVTRIDLKKAPADDKTQLLRLVYRMLTDEAIVFNWTDFNEYTDFIQSHKVLEGIQKLLAEVSASGLNGPGDTPAASWARSGATNLHAMIEPMGQIFSRAWLLKNSGVSRNGIHKSTIVCANFIQNVAYLKKGFTWRSEQDDPSLSLETKLNTAIEWANQKHNWWWQLRVGSTWMTRGEYAKALDHYDKARDLGGDVISTSARIAVCYQLQGKYQEALDLFLICEAKEEELMESGQVSSQIEHLNRTWRLYKDCYQAATCLMKLNRIDEAAEYYRKAIQNAYDKTLFEAETAYIALLIKHNRFKEITTILQKMDRPDSGDPSNMGTRLVHFLVQKATDSIVLEWIPRTACRKEALPFAKEQYKIARTEAKNMEDTAAEFALQLGRAVFHILARDYSHANEDLEAMCFSYYRPKGSLPIRSIQTQALKRLAYLYKQLALHTEEYESGANSGRWTGGLETLEQKLRENQSLDVPIQLVGQSHNDASMYKGLLSRKTGDLAGAREVFRPLVLEALDILEDDEPQNDTYAINNLAMVLMAAGEIDDAMALHQSMRPPDSTIIASAVSEEKEEAVAVQAGRLEPKLPGMQLGFCMQCLDTLDDRQPVAVCQYCLDPFCLKCLAHIQKMDIKKWEDIPSKRSSVVSKEEAMSSRRDTGPVILESSCRKDHEWVTVKPLGTELKSGEILVGEHVVKFKKWTADLRRKWTST</sequence>
<dbReference type="SMART" id="SM00028">
    <property type="entry name" value="TPR"/>
    <property type="match status" value="3"/>
</dbReference>
<gene>
    <name evidence="4" type="ORF">MKZ38_001847</name>
</gene>
<evidence type="ECO:0000256" key="1">
    <source>
        <dbReference type="ARBA" id="ARBA00022737"/>
    </source>
</evidence>
<dbReference type="EMBL" id="JAKWBI020000151">
    <property type="protein sequence ID" value="KAJ2901459.1"/>
    <property type="molecule type" value="Genomic_DNA"/>
</dbReference>
<reference evidence="4" key="1">
    <citation type="submission" date="2022-07" db="EMBL/GenBank/DDBJ databases">
        <title>Draft genome sequence of Zalerion maritima ATCC 34329, a (micro)plastics degrading marine fungus.</title>
        <authorList>
            <person name="Paco A."/>
            <person name="Goncalves M.F.M."/>
            <person name="Rocha-Santos T.A.P."/>
            <person name="Alves A."/>
        </authorList>
    </citation>
    <scope>NUCLEOTIDE SEQUENCE</scope>
    <source>
        <strain evidence="4">ATCC 34329</strain>
    </source>
</reference>
<dbReference type="InterPro" id="IPR027417">
    <property type="entry name" value="P-loop_NTPase"/>
</dbReference>
<keyword evidence="5" id="KW-1185">Reference proteome</keyword>
<dbReference type="PROSITE" id="PS50837">
    <property type="entry name" value="NACHT"/>
    <property type="match status" value="1"/>
</dbReference>
<dbReference type="InterPro" id="IPR031350">
    <property type="entry name" value="Goodbye_dom"/>
</dbReference>
<dbReference type="Gene3D" id="1.25.40.10">
    <property type="entry name" value="Tetratricopeptide repeat domain"/>
    <property type="match status" value="1"/>
</dbReference>
<dbReference type="InterPro" id="IPR007111">
    <property type="entry name" value="NACHT_NTPase"/>
</dbReference>
<organism evidence="4 5">
    <name type="scientific">Zalerion maritima</name>
    <dbReference type="NCBI Taxonomy" id="339359"/>
    <lineage>
        <taxon>Eukaryota</taxon>
        <taxon>Fungi</taxon>
        <taxon>Dikarya</taxon>
        <taxon>Ascomycota</taxon>
        <taxon>Pezizomycotina</taxon>
        <taxon>Sordariomycetes</taxon>
        <taxon>Lulworthiomycetidae</taxon>
        <taxon>Lulworthiales</taxon>
        <taxon>Lulworthiaceae</taxon>
        <taxon>Zalerion</taxon>
    </lineage>
</organism>
<dbReference type="SUPFAM" id="SSF48452">
    <property type="entry name" value="TPR-like"/>
    <property type="match status" value="2"/>
</dbReference>
<dbReference type="PANTHER" id="PTHR10039:SF17">
    <property type="entry name" value="FUNGAL STAND N-TERMINAL GOODBYE DOMAIN-CONTAINING PROTEIN-RELATED"/>
    <property type="match status" value="1"/>
</dbReference>
<evidence type="ECO:0000313" key="4">
    <source>
        <dbReference type="EMBL" id="KAJ2901459.1"/>
    </source>
</evidence>
<dbReference type="Proteomes" id="UP001201980">
    <property type="component" value="Unassembled WGS sequence"/>
</dbReference>
<accession>A0AAD5RQH0</accession>
<feature type="compositionally biased region" description="Polar residues" evidence="2">
    <location>
        <begin position="30"/>
        <end position="40"/>
    </location>
</feature>
<keyword evidence="1" id="KW-0677">Repeat</keyword>
<dbReference type="InterPro" id="IPR011990">
    <property type="entry name" value="TPR-like_helical_dom_sf"/>
</dbReference>
<feature type="domain" description="NACHT" evidence="3">
    <location>
        <begin position="352"/>
        <end position="501"/>
    </location>
</feature>
<feature type="region of interest" description="Disordered" evidence="2">
    <location>
        <begin position="691"/>
        <end position="711"/>
    </location>
</feature>
<feature type="region of interest" description="Disordered" evidence="2">
    <location>
        <begin position="1"/>
        <end position="52"/>
    </location>
</feature>
<dbReference type="SUPFAM" id="SSF52540">
    <property type="entry name" value="P-loop containing nucleoside triphosphate hydrolases"/>
    <property type="match status" value="1"/>
</dbReference>
<proteinExistence type="predicted"/>
<comment type="caution">
    <text evidence="4">The sequence shown here is derived from an EMBL/GenBank/DDBJ whole genome shotgun (WGS) entry which is preliminary data.</text>
</comment>
<dbReference type="Pfam" id="PF17109">
    <property type="entry name" value="Goodbye"/>
    <property type="match status" value="1"/>
</dbReference>
<feature type="compositionally biased region" description="Pro residues" evidence="2">
    <location>
        <begin position="13"/>
        <end position="22"/>
    </location>
</feature>
<dbReference type="InterPro" id="IPR056884">
    <property type="entry name" value="NPHP3-like_N"/>
</dbReference>
<dbReference type="Pfam" id="PF24883">
    <property type="entry name" value="NPHP3_N"/>
    <property type="match status" value="1"/>
</dbReference>
<protein>
    <submittedName>
        <fullName evidence="4">Nacht and tpr domain protein</fullName>
    </submittedName>
</protein>
<dbReference type="PANTHER" id="PTHR10039">
    <property type="entry name" value="AMELOGENIN"/>
    <property type="match status" value="1"/>
</dbReference>
<dbReference type="Gene3D" id="3.40.50.300">
    <property type="entry name" value="P-loop containing nucleotide triphosphate hydrolases"/>
    <property type="match status" value="1"/>
</dbReference>
<evidence type="ECO:0000256" key="2">
    <source>
        <dbReference type="SAM" id="MobiDB-lite"/>
    </source>
</evidence>
<evidence type="ECO:0000259" key="3">
    <source>
        <dbReference type="PROSITE" id="PS50837"/>
    </source>
</evidence>
<evidence type="ECO:0000313" key="5">
    <source>
        <dbReference type="Proteomes" id="UP001201980"/>
    </source>
</evidence>